<dbReference type="Gene3D" id="2.130.10.10">
    <property type="entry name" value="YVTN repeat-like/Quinoprotein amine dehydrogenase"/>
    <property type="match status" value="1"/>
</dbReference>
<evidence type="ECO:0000256" key="3">
    <source>
        <dbReference type="ARBA" id="ARBA00022737"/>
    </source>
</evidence>
<dbReference type="Pfam" id="PF00400">
    <property type="entry name" value="WD40"/>
    <property type="match status" value="1"/>
</dbReference>
<dbReference type="GeneID" id="28852221"/>
<evidence type="ECO:0000256" key="2">
    <source>
        <dbReference type="ARBA" id="ARBA00022574"/>
    </source>
</evidence>
<dbReference type="InterPro" id="IPR015943">
    <property type="entry name" value="WD40/YVTN_repeat-like_dom_sf"/>
</dbReference>
<evidence type="ECO:0000256" key="6">
    <source>
        <dbReference type="PROSITE-ProRule" id="PRU00221"/>
    </source>
</evidence>
<dbReference type="PANTHER" id="PTHR44019">
    <property type="entry name" value="WD REPEAT-CONTAINING PROTEIN 55"/>
    <property type="match status" value="1"/>
</dbReference>
<dbReference type="PANTHER" id="PTHR44019:SF20">
    <property type="entry name" value="WD REPEAT-CONTAINING PROTEIN 55"/>
    <property type="match status" value="1"/>
</dbReference>
<feature type="region of interest" description="Disordered" evidence="7">
    <location>
        <begin position="350"/>
        <end position="428"/>
    </location>
</feature>
<dbReference type="OrthoDB" id="2288928at2759"/>
<keyword evidence="2 6" id="KW-0853">WD repeat</keyword>
<dbReference type="SUPFAM" id="SSF50978">
    <property type="entry name" value="WD40 repeat-like"/>
    <property type="match status" value="1"/>
</dbReference>
<dbReference type="STRING" id="1380566.A0A179FDY3"/>
<comment type="caution">
    <text evidence="8">The sequence shown here is derived from an EMBL/GenBank/DDBJ whole genome shotgun (WGS) entry which is preliminary data.</text>
</comment>
<dbReference type="Proteomes" id="UP000078397">
    <property type="component" value="Unassembled WGS sequence"/>
</dbReference>
<dbReference type="KEGG" id="pchm:VFPPC_09742"/>
<dbReference type="InterPro" id="IPR001680">
    <property type="entry name" value="WD40_rpt"/>
</dbReference>
<dbReference type="RefSeq" id="XP_018141177.1">
    <property type="nucleotide sequence ID" value="XM_018288227.1"/>
</dbReference>
<dbReference type="InterPro" id="IPR050505">
    <property type="entry name" value="WDR55/POC1"/>
</dbReference>
<evidence type="ECO:0000256" key="5">
    <source>
        <dbReference type="ARBA" id="ARBA00039514"/>
    </source>
</evidence>
<sequence length="428" mass="46120">MFENLCTLPLQSDVFTTALHPTEPLLTVGLSNGHVETFRLPPSSASDEDDADADTSVLSDGKGMVDTVWKTRRHKGSCRCLAYSHDGQAMYSAGTDSLVKYFDANNGKVISKSFIPTTTSVPDAPTLLHVLNPQSLLLATDSGALHIVDLRDGAPGKKPAQTHFPHSDYVSSITPLPPSEESTSGFSKQWVSTGGTTLAVTDVRRGVLVRSEDQEDELLSACFMPGMGPKTKRNNGVIAIGSGSGVLTIWDKGSWDDQQERIIVDGGKGGGESIDAMVRVPQEMGLGKKVVCGVGDGSLRIVDLVRREVDRSINLRHDDMEAVVSLGFDCGNRLISAGGKTVKVWEELSELQGGDSDEDEDQDDEDDDEEENINGKRPAVDGSDDEDDDSEDDGVEEMKRRAKRRKEIQKSKLGPMGAHGVMGFDGLD</sequence>
<evidence type="ECO:0000256" key="7">
    <source>
        <dbReference type="SAM" id="MobiDB-lite"/>
    </source>
</evidence>
<dbReference type="InterPro" id="IPR036322">
    <property type="entry name" value="WD40_repeat_dom_sf"/>
</dbReference>
<evidence type="ECO:0000256" key="1">
    <source>
        <dbReference type="ARBA" id="ARBA00007625"/>
    </source>
</evidence>
<dbReference type="PROSITE" id="PS50082">
    <property type="entry name" value="WD_REPEATS_2"/>
    <property type="match status" value="1"/>
</dbReference>
<proteinExistence type="inferred from homology"/>
<feature type="compositionally biased region" description="Acidic residues" evidence="7">
    <location>
        <begin position="355"/>
        <end position="372"/>
    </location>
</feature>
<dbReference type="AlphaFoldDB" id="A0A179FDY3"/>
<organism evidence="8 9">
    <name type="scientific">Pochonia chlamydosporia 170</name>
    <dbReference type="NCBI Taxonomy" id="1380566"/>
    <lineage>
        <taxon>Eukaryota</taxon>
        <taxon>Fungi</taxon>
        <taxon>Dikarya</taxon>
        <taxon>Ascomycota</taxon>
        <taxon>Pezizomycotina</taxon>
        <taxon>Sordariomycetes</taxon>
        <taxon>Hypocreomycetidae</taxon>
        <taxon>Hypocreales</taxon>
        <taxon>Clavicipitaceae</taxon>
        <taxon>Pochonia</taxon>
    </lineage>
</organism>
<name>A0A179FDY3_METCM</name>
<feature type="repeat" description="WD" evidence="6">
    <location>
        <begin position="71"/>
        <end position="112"/>
    </location>
</feature>
<reference evidence="8 9" key="1">
    <citation type="journal article" date="2016" name="PLoS Pathog.">
        <title>Biosynthesis of antibiotic leucinostatins in bio-control fungus Purpureocillium lilacinum and their inhibition on phytophthora revealed by genome mining.</title>
        <authorList>
            <person name="Wang G."/>
            <person name="Liu Z."/>
            <person name="Lin R."/>
            <person name="Li E."/>
            <person name="Mao Z."/>
            <person name="Ling J."/>
            <person name="Yang Y."/>
            <person name="Yin W.B."/>
            <person name="Xie B."/>
        </authorList>
    </citation>
    <scope>NUCLEOTIDE SEQUENCE [LARGE SCALE GENOMIC DNA]</scope>
    <source>
        <strain evidence="8">170</strain>
    </source>
</reference>
<gene>
    <name evidence="8" type="ORF">VFPPC_09742</name>
</gene>
<evidence type="ECO:0000313" key="8">
    <source>
        <dbReference type="EMBL" id="OAQ63597.1"/>
    </source>
</evidence>
<keyword evidence="3" id="KW-0677">Repeat</keyword>
<feature type="compositionally biased region" description="Acidic residues" evidence="7">
    <location>
        <begin position="382"/>
        <end position="395"/>
    </location>
</feature>
<evidence type="ECO:0000313" key="9">
    <source>
        <dbReference type="Proteomes" id="UP000078397"/>
    </source>
</evidence>
<keyword evidence="9" id="KW-1185">Reference proteome</keyword>
<accession>A0A179FDY3</accession>
<comment type="similarity">
    <text evidence="1">Belongs to the WD repeat WDR55 family.</text>
</comment>
<protein>
    <recommendedName>
        <fullName evidence="4">WD repeat-containing protein JIP5</fullName>
    </recommendedName>
    <alternativeName>
        <fullName evidence="5">WD repeat-containing protein jip5</fullName>
    </alternativeName>
</protein>
<dbReference type="SMART" id="SM00320">
    <property type="entry name" value="WD40"/>
    <property type="match status" value="3"/>
</dbReference>
<dbReference type="EMBL" id="LSBJ02000006">
    <property type="protein sequence ID" value="OAQ63597.1"/>
    <property type="molecule type" value="Genomic_DNA"/>
</dbReference>
<evidence type="ECO:0000256" key="4">
    <source>
        <dbReference type="ARBA" id="ARBA00039238"/>
    </source>
</evidence>